<dbReference type="InterPro" id="IPR002181">
    <property type="entry name" value="Fibrinogen_a/b/g_C_dom"/>
</dbReference>
<dbReference type="Pfam" id="PF00147">
    <property type="entry name" value="Fibrinogen_C"/>
    <property type="match status" value="1"/>
</dbReference>
<dbReference type="PANTHER" id="PTHR19143:SF458">
    <property type="entry name" value="FIBRINOGEN C-TERMINAL DOMAIN-CONTAINING PROTEIN-RELATED"/>
    <property type="match status" value="1"/>
</dbReference>
<feature type="coiled-coil region" evidence="1">
    <location>
        <begin position="21"/>
        <end position="70"/>
    </location>
</feature>
<dbReference type="SUPFAM" id="SSF56496">
    <property type="entry name" value="Fibrinogen C-terminal domain-like"/>
    <property type="match status" value="1"/>
</dbReference>
<dbReference type="Gene3D" id="3.90.215.10">
    <property type="entry name" value="Gamma Fibrinogen, chain A, domain 1"/>
    <property type="match status" value="1"/>
</dbReference>
<dbReference type="PANTHER" id="PTHR19143">
    <property type="entry name" value="FIBRINOGEN/TENASCIN/ANGIOPOEITIN"/>
    <property type="match status" value="1"/>
</dbReference>
<dbReference type="GeneID" id="101864097"/>
<dbReference type="SMART" id="SM00186">
    <property type="entry name" value="FBG"/>
    <property type="match status" value="1"/>
</dbReference>
<accession>A0ABM0K5W5</accession>
<keyword evidence="1" id="KW-0175">Coiled coil</keyword>
<name>A0ABM0K5W5_APLCA</name>
<dbReference type="PROSITE" id="PS51406">
    <property type="entry name" value="FIBRINOGEN_C_2"/>
    <property type="match status" value="1"/>
</dbReference>
<dbReference type="InterPro" id="IPR050373">
    <property type="entry name" value="Fibrinogen_C-term_domain"/>
</dbReference>
<feature type="domain" description="Fibrinogen C-terminal" evidence="2">
    <location>
        <begin position="115"/>
        <end position="322"/>
    </location>
</feature>
<evidence type="ECO:0000313" key="4">
    <source>
        <dbReference type="RefSeq" id="XP_005109459.1"/>
    </source>
</evidence>
<dbReference type="Proteomes" id="UP000694888">
    <property type="component" value="Unplaced"/>
</dbReference>
<dbReference type="CDD" id="cd00087">
    <property type="entry name" value="FReD"/>
    <property type="match status" value="1"/>
</dbReference>
<organism evidence="3 4">
    <name type="scientific">Aplysia californica</name>
    <name type="common">California sea hare</name>
    <dbReference type="NCBI Taxonomy" id="6500"/>
    <lineage>
        <taxon>Eukaryota</taxon>
        <taxon>Metazoa</taxon>
        <taxon>Spiralia</taxon>
        <taxon>Lophotrochozoa</taxon>
        <taxon>Mollusca</taxon>
        <taxon>Gastropoda</taxon>
        <taxon>Heterobranchia</taxon>
        <taxon>Euthyneura</taxon>
        <taxon>Tectipleura</taxon>
        <taxon>Aplysiida</taxon>
        <taxon>Aplysioidea</taxon>
        <taxon>Aplysiidae</taxon>
        <taxon>Aplysia</taxon>
    </lineage>
</organism>
<gene>
    <name evidence="4" type="primary">LOC101864097</name>
</gene>
<dbReference type="InterPro" id="IPR014716">
    <property type="entry name" value="Fibrinogen_a/b/g_C_1"/>
</dbReference>
<dbReference type="InterPro" id="IPR036056">
    <property type="entry name" value="Fibrinogen-like_C"/>
</dbReference>
<protein>
    <submittedName>
        <fullName evidence="4">Ficolin-2</fullName>
    </submittedName>
</protein>
<evidence type="ECO:0000259" key="2">
    <source>
        <dbReference type="PROSITE" id="PS51406"/>
    </source>
</evidence>
<evidence type="ECO:0000313" key="3">
    <source>
        <dbReference type="Proteomes" id="UP000694888"/>
    </source>
</evidence>
<evidence type="ECO:0000256" key="1">
    <source>
        <dbReference type="SAM" id="Coils"/>
    </source>
</evidence>
<proteinExistence type="predicted"/>
<reference evidence="4" key="1">
    <citation type="submission" date="2025-08" db="UniProtKB">
        <authorList>
            <consortium name="RefSeq"/>
        </authorList>
    </citation>
    <scope>IDENTIFICATION</scope>
</reference>
<dbReference type="RefSeq" id="XP_005109459.1">
    <property type="nucleotide sequence ID" value="XM_005109402.2"/>
</dbReference>
<sequence length="323" mass="37153">MAKVLSDVVDENKRQCPHQLLAQKRQILARVEKALMQNNREFLQKTEGLLDNITAIVEQANKELQRQRDDVLEDVTGIIEKGNRECLQQKDDILENVTAIVQALEASFESKLKTKEIQKKPRTCVEVQSMDPRLVVTLDNGMTVVCDTKTDNGGWVVFQRRASANVDFFRGWLGYRDGFGDLHSNFWLGLEKVHQLTKMERHELRIDFSFQGTDYHAKYDNFSLSGESENYKIHISGFSGNMEDNMDYHNGHEFTTKDRDNDKSSSNCASTYHGAWWYNSCHRVNLNGDWGSTESSMGLNWKAVTTYSKSVTFSEMKIRPFVQ</sequence>
<keyword evidence="3" id="KW-1185">Reference proteome</keyword>